<dbReference type="SUPFAM" id="SSF143422">
    <property type="entry name" value="Transposase IS200-like"/>
    <property type="match status" value="1"/>
</dbReference>
<dbReference type="InterPro" id="IPR002686">
    <property type="entry name" value="Transposase_17"/>
</dbReference>
<sequence length="282" mass="32827">MSRPLRLEFPNALYHVTSRGDRRENIYEDDDDRLRFLEILGTVVADYNWLCHGYCLMDNHYHLIIETLDGNLSKGMRQLNGVYTQASNRRHGRSGHLFQGRYKAILVDKDHYLLELSRYVVLNPLRVKGIVNRLEDWPWSSYPAMVGDAPKPKWLTTEWILSLFAKRKKLAMARYQQFIQEGVQHPPEIWSNLKGQIYLGDEAFVTEMQKRIGKEKDDINIPQQQKRPMAKPLSEIAAQHKDRNTAIIAAYKTGAYSQREVGEFYQLHPTTIGVIVRKNKDA</sequence>
<name>A0A1H3PW40_9PROT</name>
<dbReference type="PANTHER" id="PTHR34322:SF2">
    <property type="entry name" value="TRANSPOSASE IS200-LIKE DOMAIN-CONTAINING PROTEIN"/>
    <property type="match status" value="1"/>
</dbReference>
<gene>
    <name evidence="2" type="ORF">SAMN05421881_11153</name>
</gene>
<dbReference type="Pfam" id="PF01797">
    <property type="entry name" value="Y1_Tnp"/>
    <property type="match status" value="1"/>
</dbReference>
<dbReference type="Gene3D" id="3.30.70.1290">
    <property type="entry name" value="Transposase IS200-like"/>
    <property type="match status" value="1"/>
</dbReference>
<feature type="domain" description="Transposase IS200-like" evidence="1">
    <location>
        <begin position="9"/>
        <end position="123"/>
    </location>
</feature>
<dbReference type="Proteomes" id="UP000198640">
    <property type="component" value="Unassembled WGS sequence"/>
</dbReference>
<accession>A0A1H3PW40</accession>
<dbReference type="SMART" id="SM01321">
    <property type="entry name" value="Y1_Tnp"/>
    <property type="match status" value="1"/>
</dbReference>
<evidence type="ECO:0000313" key="2">
    <source>
        <dbReference type="EMBL" id="SDZ05190.1"/>
    </source>
</evidence>
<evidence type="ECO:0000313" key="3">
    <source>
        <dbReference type="Proteomes" id="UP000198640"/>
    </source>
</evidence>
<reference evidence="2 3" key="1">
    <citation type="submission" date="2016-10" db="EMBL/GenBank/DDBJ databases">
        <authorList>
            <person name="de Groot N.N."/>
        </authorList>
    </citation>
    <scope>NUCLEOTIDE SEQUENCE [LARGE SCALE GENOMIC DNA]</scope>
    <source>
        <strain evidence="2 3">Nm1</strain>
    </source>
</reference>
<dbReference type="PANTHER" id="PTHR34322">
    <property type="entry name" value="TRANSPOSASE, Y1_TNP DOMAIN-CONTAINING"/>
    <property type="match status" value="1"/>
</dbReference>
<dbReference type="GO" id="GO:0004803">
    <property type="term" value="F:transposase activity"/>
    <property type="evidence" value="ECO:0007669"/>
    <property type="project" value="InterPro"/>
</dbReference>
<dbReference type="RefSeq" id="WP_090415893.1">
    <property type="nucleotide sequence ID" value="NZ_FNOY01000115.1"/>
</dbReference>
<keyword evidence="3" id="KW-1185">Reference proteome</keyword>
<dbReference type="GO" id="GO:0003677">
    <property type="term" value="F:DNA binding"/>
    <property type="evidence" value="ECO:0007669"/>
    <property type="project" value="InterPro"/>
</dbReference>
<dbReference type="EMBL" id="FNOY01000115">
    <property type="protein sequence ID" value="SDZ05190.1"/>
    <property type="molecule type" value="Genomic_DNA"/>
</dbReference>
<proteinExistence type="predicted"/>
<dbReference type="AlphaFoldDB" id="A0A1H3PW40"/>
<organism evidence="2 3">
    <name type="scientific">Nitrosomonas halophila</name>
    <dbReference type="NCBI Taxonomy" id="44576"/>
    <lineage>
        <taxon>Bacteria</taxon>
        <taxon>Pseudomonadati</taxon>
        <taxon>Pseudomonadota</taxon>
        <taxon>Betaproteobacteria</taxon>
        <taxon>Nitrosomonadales</taxon>
        <taxon>Nitrosomonadaceae</taxon>
        <taxon>Nitrosomonas</taxon>
    </lineage>
</organism>
<protein>
    <submittedName>
        <fullName evidence="2">REP element-mobilizing transposase RayT</fullName>
    </submittedName>
</protein>
<evidence type="ECO:0000259" key="1">
    <source>
        <dbReference type="SMART" id="SM01321"/>
    </source>
</evidence>
<dbReference type="OrthoDB" id="9814067at2"/>
<dbReference type="InterPro" id="IPR036515">
    <property type="entry name" value="Transposase_17_sf"/>
</dbReference>
<dbReference type="STRING" id="44576.SAMN05421881_11153"/>
<dbReference type="GO" id="GO:0006313">
    <property type="term" value="P:DNA transposition"/>
    <property type="evidence" value="ECO:0007669"/>
    <property type="project" value="InterPro"/>
</dbReference>